<protein>
    <submittedName>
        <fullName evidence="2">Uncharacterized Zn finger protein (UPF0148 family)</fullName>
    </submittedName>
</protein>
<keyword evidence="3" id="KW-1185">Reference proteome</keyword>
<gene>
    <name evidence="2" type="ORF">FHX42_002664</name>
</gene>
<accession>A0A839DWB5</accession>
<sequence>MPGKLICPECGEEALNKPPRSITPQMRADGAPQYSHHDGEPLCPVVSDSGYRPAEPIRSS</sequence>
<dbReference type="AlphaFoldDB" id="A0A839DWB5"/>
<evidence type="ECO:0000256" key="1">
    <source>
        <dbReference type="SAM" id="MobiDB-lite"/>
    </source>
</evidence>
<dbReference type="RefSeq" id="WP_182544515.1">
    <property type="nucleotide sequence ID" value="NZ_JACGWZ010000003.1"/>
</dbReference>
<name>A0A839DWB5_9PSEU</name>
<evidence type="ECO:0000313" key="3">
    <source>
        <dbReference type="Proteomes" id="UP000569329"/>
    </source>
</evidence>
<comment type="caution">
    <text evidence="2">The sequence shown here is derived from an EMBL/GenBank/DDBJ whole genome shotgun (WGS) entry which is preliminary data.</text>
</comment>
<dbReference type="EMBL" id="JACGWZ010000003">
    <property type="protein sequence ID" value="MBA8825313.1"/>
    <property type="molecule type" value="Genomic_DNA"/>
</dbReference>
<dbReference type="Proteomes" id="UP000569329">
    <property type="component" value="Unassembled WGS sequence"/>
</dbReference>
<evidence type="ECO:0000313" key="2">
    <source>
        <dbReference type="EMBL" id="MBA8825313.1"/>
    </source>
</evidence>
<proteinExistence type="predicted"/>
<organism evidence="2 3">
    <name type="scientific">Halosaccharopolyspora lacisalsi</name>
    <dbReference type="NCBI Taxonomy" id="1000566"/>
    <lineage>
        <taxon>Bacteria</taxon>
        <taxon>Bacillati</taxon>
        <taxon>Actinomycetota</taxon>
        <taxon>Actinomycetes</taxon>
        <taxon>Pseudonocardiales</taxon>
        <taxon>Pseudonocardiaceae</taxon>
        <taxon>Halosaccharopolyspora</taxon>
    </lineage>
</organism>
<feature type="region of interest" description="Disordered" evidence="1">
    <location>
        <begin position="1"/>
        <end position="60"/>
    </location>
</feature>
<reference evidence="2 3" key="1">
    <citation type="submission" date="2020-07" db="EMBL/GenBank/DDBJ databases">
        <title>Sequencing the genomes of 1000 actinobacteria strains.</title>
        <authorList>
            <person name="Klenk H.-P."/>
        </authorList>
    </citation>
    <scope>NUCLEOTIDE SEQUENCE [LARGE SCALE GENOMIC DNA]</scope>
    <source>
        <strain evidence="2 3">DSM 45975</strain>
    </source>
</reference>